<accession>A0ABQ0BIR6</accession>
<proteinExistence type="predicted"/>
<evidence type="ECO:0000313" key="1">
    <source>
        <dbReference type="EMBL" id="GAA6411351.1"/>
    </source>
</evidence>
<sequence>MFIKNTPVNTAYSSYKDEISPAVENLIARDFHTQKPNSKWLTGITEFVIPAGKIYLSPIIDCFDGTVIAITRWNESAKSQKKSGVGCLNLKKCPSS</sequence>
<protein>
    <recommendedName>
        <fullName evidence="3">Integrase catalytic domain-containing protein</fullName>
    </recommendedName>
</protein>
<evidence type="ECO:0000313" key="2">
    <source>
        <dbReference type="Proteomes" id="UP001600943"/>
    </source>
</evidence>
<evidence type="ECO:0008006" key="3">
    <source>
        <dbReference type="Google" id="ProtNLM"/>
    </source>
</evidence>
<name>A0ABQ0BIR6_9FIRM</name>
<keyword evidence="2" id="KW-1185">Reference proteome</keyword>
<reference evidence="1 2" key="1">
    <citation type="submission" date="2024-04" db="EMBL/GenBank/DDBJ databases">
        <title>Defined microbial consortia suppress multidrug-resistant proinflammatory Enterobacteriaceae via ecological control.</title>
        <authorList>
            <person name="Furuichi M."/>
            <person name="Kawaguchi T."/>
            <person name="Pust M."/>
            <person name="Yasuma K."/>
            <person name="Plichta D."/>
            <person name="Hasegawa N."/>
            <person name="Ohya T."/>
            <person name="Bhattarai S."/>
            <person name="Sasajima S."/>
            <person name="Aoto Y."/>
            <person name="Tuganbaev T."/>
            <person name="Yaginuma M."/>
            <person name="Ueda M."/>
            <person name="Okahashi N."/>
            <person name="Amafuji K."/>
            <person name="Kiridooshi Y."/>
            <person name="Sugita K."/>
            <person name="Strazar M."/>
            <person name="Skelly A."/>
            <person name="Suda W."/>
            <person name="Hattori M."/>
            <person name="Nakamoto N."/>
            <person name="Caballero S."/>
            <person name="Norman J."/>
            <person name="Olle B."/>
            <person name="Tanoue T."/>
            <person name="Arita M."/>
            <person name="Bucci V."/>
            <person name="Atarashi K."/>
            <person name="Xavier R."/>
            <person name="Honda K."/>
        </authorList>
    </citation>
    <scope>NUCLEOTIDE SEQUENCE [LARGE SCALE GENOMIC DNA]</scope>
    <source>
        <strain evidence="2">k04-0078-D8-1</strain>
    </source>
</reference>
<dbReference type="EMBL" id="BAABYW010000002">
    <property type="protein sequence ID" value="GAA6411351.1"/>
    <property type="molecule type" value="Genomic_DNA"/>
</dbReference>
<organism evidence="1 2">
    <name type="scientific">Blautia hominis</name>
    <dbReference type="NCBI Taxonomy" id="2025493"/>
    <lineage>
        <taxon>Bacteria</taxon>
        <taxon>Bacillati</taxon>
        <taxon>Bacillota</taxon>
        <taxon>Clostridia</taxon>
        <taxon>Lachnospirales</taxon>
        <taxon>Lachnospiraceae</taxon>
        <taxon>Blautia</taxon>
    </lineage>
</organism>
<dbReference type="Proteomes" id="UP001600943">
    <property type="component" value="Unassembled WGS sequence"/>
</dbReference>
<gene>
    <name evidence="1" type="ORF">K040078D81_54680</name>
</gene>
<comment type="caution">
    <text evidence="1">The sequence shown here is derived from an EMBL/GenBank/DDBJ whole genome shotgun (WGS) entry which is preliminary data.</text>
</comment>